<feature type="compositionally biased region" description="Gly residues" evidence="1">
    <location>
        <begin position="1"/>
        <end position="19"/>
    </location>
</feature>
<name>A0A0D3K0U2_EMIH1</name>
<dbReference type="KEGG" id="ehx:EMIHUDRAFT_204027"/>
<evidence type="ECO:0000313" key="3">
    <source>
        <dbReference type="Proteomes" id="UP000013827"/>
    </source>
</evidence>
<dbReference type="AlphaFoldDB" id="A0A0D3K0U2"/>
<accession>A0A0D3K0U2</accession>
<dbReference type="HOGENOM" id="CLU_1790570_0_0_1"/>
<dbReference type="GeneID" id="19046726"/>
<feature type="region of interest" description="Disordered" evidence="1">
    <location>
        <begin position="1"/>
        <end position="124"/>
    </location>
</feature>
<dbReference type="PaxDb" id="2903-EOD29377"/>
<reference evidence="3" key="1">
    <citation type="journal article" date="2013" name="Nature">
        <title>Pan genome of the phytoplankton Emiliania underpins its global distribution.</title>
        <authorList>
            <person name="Read B.A."/>
            <person name="Kegel J."/>
            <person name="Klute M.J."/>
            <person name="Kuo A."/>
            <person name="Lefebvre S.C."/>
            <person name="Maumus F."/>
            <person name="Mayer C."/>
            <person name="Miller J."/>
            <person name="Monier A."/>
            <person name="Salamov A."/>
            <person name="Young J."/>
            <person name="Aguilar M."/>
            <person name="Claverie J.M."/>
            <person name="Frickenhaus S."/>
            <person name="Gonzalez K."/>
            <person name="Herman E.K."/>
            <person name="Lin Y.C."/>
            <person name="Napier J."/>
            <person name="Ogata H."/>
            <person name="Sarno A.F."/>
            <person name="Shmutz J."/>
            <person name="Schroeder D."/>
            <person name="de Vargas C."/>
            <person name="Verret F."/>
            <person name="von Dassow P."/>
            <person name="Valentin K."/>
            <person name="Van de Peer Y."/>
            <person name="Wheeler G."/>
            <person name="Dacks J.B."/>
            <person name="Delwiche C.F."/>
            <person name="Dyhrman S.T."/>
            <person name="Glockner G."/>
            <person name="John U."/>
            <person name="Richards T."/>
            <person name="Worden A.Z."/>
            <person name="Zhang X."/>
            <person name="Grigoriev I.V."/>
            <person name="Allen A.E."/>
            <person name="Bidle K."/>
            <person name="Borodovsky M."/>
            <person name="Bowler C."/>
            <person name="Brownlee C."/>
            <person name="Cock J.M."/>
            <person name="Elias M."/>
            <person name="Gladyshev V.N."/>
            <person name="Groth M."/>
            <person name="Guda C."/>
            <person name="Hadaegh A."/>
            <person name="Iglesias-Rodriguez M.D."/>
            <person name="Jenkins J."/>
            <person name="Jones B.M."/>
            <person name="Lawson T."/>
            <person name="Leese F."/>
            <person name="Lindquist E."/>
            <person name="Lobanov A."/>
            <person name="Lomsadze A."/>
            <person name="Malik S.B."/>
            <person name="Marsh M.E."/>
            <person name="Mackinder L."/>
            <person name="Mock T."/>
            <person name="Mueller-Roeber B."/>
            <person name="Pagarete A."/>
            <person name="Parker M."/>
            <person name="Probert I."/>
            <person name="Quesneville H."/>
            <person name="Raines C."/>
            <person name="Rensing S.A."/>
            <person name="Riano-Pachon D.M."/>
            <person name="Richier S."/>
            <person name="Rokitta S."/>
            <person name="Shiraiwa Y."/>
            <person name="Soanes D.M."/>
            <person name="van der Giezen M."/>
            <person name="Wahlund T.M."/>
            <person name="Williams B."/>
            <person name="Wilson W."/>
            <person name="Wolfe G."/>
            <person name="Wurch L.L."/>
        </authorList>
    </citation>
    <scope>NUCLEOTIDE SEQUENCE</scope>
</reference>
<dbReference type="EnsemblProtists" id="EOD29377">
    <property type="protein sequence ID" value="EOD29377"/>
    <property type="gene ID" value="EMIHUDRAFT_204027"/>
</dbReference>
<proteinExistence type="predicted"/>
<feature type="compositionally biased region" description="Low complexity" evidence="1">
    <location>
        <begin position="35"/>
        <end position="80"/>
    </location>
</feature>
<reference evidence="2" key="2">
    <citation type="submission" date="2024-10" db="UniProtKB">
        <authorList>
            <consortium name="EnsemblProtists"/>
        </authorList>
    </citation>
    <scope>IDENTIFICATION</scope>
</reference>
<evidence type="ECO:0000256" key="1">
    <source>
        <dbReference type="SAM" id="MobiDB-lite"/>
    </source>
</evidence>
<sequence>MGGGPMQGGGGGWGQGGSCPGQTMCGSGAGGMRGMSGQALRPRRSSSASRAAQTARPPQPQTPQQAQHSSPQQAQQQTSPLGLYGMSPSQSLSSQSLPSLGEQQPAGGRAQRTAGPMMGGIPVEGTPNWAANTCACPRPSFVLAS</sequence>
<feature type="compositionally biased region" description="Low complexity" evidence="1">
    <location>
        <begin position="87"/>
        <end position="100"/>
    </location>
</feature>
<keyword evidence="3" id="KW-1185">Reference proteome</keyword>
<protein>
    <submittedName>
        <fullName evidence="2">Uncharacterized protein</fullName>
    </submittedName>
</protein>
<evidence type="ECO:0000313" key="2">
    <source>
        <dbReference type="EnsemblProtists" id="EOD29377"/>
    </source>
</evidence>
<organism evidence="2 3">
    <name type="scientific">Emiliania huxleyi (strain CCMP1516)</name>
    <dbReference type="NCBI Taxonomy" id="280463"/>
    <lineage>
        <taxon>Eukaryota</taxon>
        <taxon>Haptista</taxon>
        <taxon>Haptophyta</taxon>
        <taxon>Prymnesiophyceae</taxon>
        <taxon>Isochrysidales</taxon>
        <taxon>Noelaerhabdaceae</taxon>
        <taxon>Emiliania</taxon>
    </lineage>
</organism>
<dbReference type="RefSeq" id="XP_005781806.1">
    <property type="nucleotide sequence ID" value="XM_005781749.1"/>
</dbReference>
<dbReference type="Proteomes" id="UP000013827">
    <property type="component" value="Unassembled WGS sequence"/>
</dbReference>